<dbReference type="AlphaFoldDB" id="A0AAD8QWD1"/>
<comment type="caution">
    <text evidence="1">The sequence shown here is derived from an EMBL/GenBank/DDBJ whole genome shotgun (WGS) entry which is preliminary data.</text>
</comment>
<proteinExistence type="predicted"/>
<gene>
    <name evidence="1" type="ORF">QYE76_032847</name>
</gene>
<protein>
    <recommendedName>
        <fullName evidence="3">DUF4283 domain-containing protein</fullName>
    </recommendedName>
</protein>
<evidence type="ECO:0008006" key="3">
    <source>
        <dbReference type="Google" id="ProtNLM"/>
    </source>
</evidence>
<evidence type="ECO:0000313" key="1">
    <source>
        <dbReference type="EMBL" id="KAK1609174.1"/>
    </source>
</evidence>
<keyword evidence="2" id="KW-1185">Reference proteome</keyword>
<dbReference type="Proteomes" id="UP001231189">
    <property type="component" value="Unassembled WGS sequence"/>
</dbReference>
<sequence>MAASVNRDSGGGGTDGEPVWEELLKRLNLQGSEKDEVRVGGENLEKLKEAANWMALARLHRDKLVSAMSLFKMLRPARSPARKVTWRSVEDNRVVIQAACLGDWTRIMEEGPWSFRDFGLCDGKYDGISQHEGIKLDKKAGSEELRQDQ</sequence>
<reference evidence="1" key="1">
    <citation type="submission" date="2023-07" db="EMBL/GenBank/DDBJ databases">
        <title>A chromosome-level genome assembly of Lolium multiflorum.</title>
        <authorList>
            <person name="Chen Y."/>
            <person name="Copetti D."/>
            <person name="Kolliker R."/>
            <person name="Studer B."/>
        </authorList>
    </citation>
    <scope>NUCLEOTIDE SEQUENCE</scope>
    <source>
        <strain evidence="1">02402/16</strain>
        <tissue evidence="1">Leaf</tissue>
    </source>
</reference>
<dbReference type="EMBL" id="JAUUTY010000007">
    <property type="protein sequence ID" value="KAK1609174.1"/>
    <property type="molecule type" value="Genomic_DNA"/>
</dbReference>
<evidence type="ECO:0000313" key="2">
    <source>
        <dbReference type="Proteomes" id="UP001231189"/>
    </source>
</evidence>
<accession>A0AAD8QWD1</accession>
<organism evidence="1 2">
    <name type="scientific">Lolium multiflorum</name>
    <name type="common">Italian ryegrass</name>
    <name type="synonym">Lolium perenne subsp. multiflorum</name>
    <dbReference type="NCBI Taxonomy" id="4521"/>
    <lineage>
        <taxon>Eukaryota</taxon>
        <taxon>Viridiplantae</taxon>
        <taxon>Streptophyta</taxon>
        <taxon>Embryophyta</taxon>
        <taxon>Tracheophyta</taxon>
        <taxon>Spermatophyta</taxon>
        <taxon>Magnoliopsida</taxon>
        <taxon>Liliopsida</taxon>
        <taxon>Poales</taxon>
        <taxon>Poaceae</taxon>
        <taxon>BOP clade</taxon>
        <taxon>Pooideae</taxon>
        <taxon>Poodae</taxon>
        <taxon>Poeae</taxon>
        <taxon>Poeae Chloroplast Group 2 (Poeae type)</taxon>
        <taxon>Loliodinae</taxon>
        <taxon>Loliinae</taxon>
        <taxon>Lolium</taxon>
    </lineage>
</organism>
<name>A0AAD8QWD1_LOLMU</name>